<dbReference type="Proteomes" id="UP000019763">
    <property type="component" value="Unassembled WGS sequence"/>
</dbReference>
<dbReference type="SMART" id="SM00271">
    <property type="entry name" value="DnaJ"/>
    <property type="match status" value="1"/>
</dbReference>
<dbReference type="GO" id="GO:0051082">
    <property type="term" value="F:unfolded protein binding"/>
    <property type="evidence" value="ECO:0007669"/>
    <property type="project" value="InterPro"/>
</dbReference>
<dbReference type="GO" id="GO:0051087">
    <property type="term" value="F:protein-folding chaperone binding"/>
    <property type="evidence" value="ECO:0007669"/>
    <property type="project" value="TreeGrafter"/>
</dbReference>
<evidence type="ECO:0000313" key="4">
    <source>
        <dbReference type="Proteomes" id="UP000019763"/>
    </source>
</evidence>
<dbReference type="FunFam" id="2.60.260.20:FF:000015">
    <property type="entry name" value="Heat shock protein 40"/>
    <property type="match status" value="1"/>
</dbReference>
<dbReference type="PANTHER" id="PTHR24078:SF553">
    <property type="entry name" value="DNAJ HOMOLOG SUBFAMILY B MEMBER 5"/>
    <property type="match status" value="1"/>
</dbReference>
<proteinExistence type="predicted"/>
<evidence type="ECO:0000256" key="1">
    <source>
        <dbReference type="ARBA" id="ARBA00023186"/>
    </source>
</evidence>
<dbReference type="SUPFAM" id="SSF49493">
    <property type="entry name" value="HSP40/DnaJ peptide-binding domain"/>
    <property type="match status" value="2"/>
</dbReference>
<dbReference type="InterPro" id="IPR002939">
    <property type="entry name" value="DnaJ_C"/>
</dbReference>
<dbReference type="Gene3D" id="1.10.287.110">
    <property type="entry name" value="DnaJ domain"/>
    <property type="match status" value="1"/>
</dbReference>
<evidence type="ECO:0000313" key="3">
    <source>
        <dbReference type="EMBL" id="EZG45539.1"/>
    </source>
</evidence>
<dbReference type="Gene3D" id="2.60.260.20">
    <property type="entry name" value="Urease metallochaperone UreE, N-terminal domain"/>
    <property type="match status" value="2"/>
</dbReference>
<dbReference type="Pfam" id="PF01556">
    <property type="entry name" value="DnaJ_C"/>
    <property type="match status" value="1"/>
</dbReference>
<protein>
    <submittedName>
        <fullName evidence="3">Chaperone DnaJ</fullName>
    </submittedName>
</protein>
<feature type="domain" description="J" evidence="2">
    <location>
        <begin position="4"/>
        <end position="72"/>
    </location>
</feature>
<dbReference type="PROSITE" id="PS00636">
    <property type="entry name" value="DNAJ_1"/>
    <property type="match status" value="1"/>
</dbReference>
<dbReference type="PRINTS" id="PR00625">
    <property type="entry name" value="JDOMAIN"/>
</dbReference>
<dbReference type="EMBL" id="AFNH02001020">
    <property type="protein sequence ID" value="EZG45539.1"/>
    <property type="molecule type" value="Genomic_DNA"/>
</dbReference>
<dbReference type="CDD" id="cd06257">
    <property type="entry name" value="DnaJ"/>
    <property type="match status" value="1"/>
</dbReference>
<dbReference type="VEuPathDB" id="CryptoDB:GNI_137980"/>
<dbReference type="CDD" id="cd10747">
    <property type="entry name" value="DnaJ_C"/>
    <property type="match status" value="1"/>
</dbReference>
<reference evidence="3" key="1">
    <citation type="submission" date="2013-12" db="EMBL/GenBank/DDBJ databases">
        <authorList>
            <person name="Omoto C.K."/>
            <person name="Sibley D."/>
            <person name="Venepally P."/>
            <person name="Hadjithomas M."/>
            <person name="Karamycheva S."/>
            <person name="Brunk B."/>
            <person name="Roos D."/>
            <person name="Caler E."/>
            <person name="Lorenzi H."/>
        </authorList>
    </citation>
    <scope>NUCLEOTIDE SEQUENCE</scope>
</reference>
<organism evidence="3 4">
    <name type="scientific">Gregarina niphandrodes</name>
    <name type="common">Septate eugregarine</name>
    <dbReference type="NCBI Taxonomy" id="110365"/>
    <lineage>
        <taxon>Eukaryota</taxon>
        <taxon>Sar</taxon>
        <taxon>Alveolata</taxon>
        <taxon>Apicomplexa</taxon>
        <taxon>Conoidasida</taxon>
        <taxon>Gregarinasina</taxon>
        <taxon>Eugregarinorida</taxon>
        <taxon>Gregarinidae</taxon>
        <taxon>Gregarina</taxon>
    </lineage>
</organism>
<dbReference type="Pfam" id="PF00226">
    <property type="entry name" value="DnaJ"/>
    <property type="match status" value="1"/>
</dbReference>
<dbReference type="GeneID" id="22914900"/>
<name>A0A023B0N7_GRENI</name>
<dbReference type="eggNOG" id="KOG0714">
    <property type="taxonomic scope" value="Eukaryota"/>
</dbReference>
<evidence type="ECO:0000259" key="2">
    <source>
        <dbReference type="PROSITE" id="PS50076"/>
    </source>
</evidence>
<dbReference type="InterPro" id="IPR051339">
    <property type="entry name" value="DnaJ_subfamily_B"/>
</dbReference>
<dbReference type="AlphaFoldDB" id="A0A023B0N7"/>
<dbReference type="GO" id="GO:0006457">
    <property type="term" value="P:protein folding"/>
    <property type="evidence" value="ECO:0007669"/>
    <property type="project" value="InterPro"/>
</dbReference>
<dbReference type="OMA" id="RVCPTCV"/>
<dbReference type="OrthoDB" id="550424at2759"/>
<keyword evidence="1" id="KW-0143">Chaperone</keyword>
<dbReference type="InterPro" id="IPR036869">
    <property type="entry name" value="J_dom_sf"/>
</dbReference>
<dbReference type="InterPro" id="IPR018253">
    <property type="entry name" value="DnaJ_domain_CS"/>
</dbReference>
<dbReference type="PANTHER" id="PTHR24078">
    <property type="entry name" value="DNAJ HOMOLOG SUBFAMILY C MEMBER"/>
    <property type="match status" value="1"/>
</dbReference>
<dbReference type="PROSITE" id="PS50076">
    <property type="entry name" value="DNAJ_2"/>
    <property type="match status" value="1"/>
</dbReference>
<dbReference type="GO" id="GO:0005829">
    <property type="term" value="C:cytosol"/>
    <property type="evidence" value="ECO:0007669"/>
    <property type="project" value="TreeGrafter"/>
</dbReference>
<gene>
    <name evidence="3" type="ORF">GNI_137980</name>
</gene>
<keyword evidence="4" id="KW-1185">Reference proteome</keyword>
<accession>A0A023B0N7</accession>
<sequence length="302" mass="34012">MGKDYYAILGVPKTANTKDLKKAFRKGAMQWHPDKHTEPAAKAKAEEKFKDIAEAYDVLSDPKKKEIYDQVGEEGLKNGGAPTGGFGPGVNARFTTHYTGVDASDIFSRFFGNNANFFDDEWGFATDRRKNGRQQTPDSQNNEIELSVSLEDVYKGATKRMKVNRARFTTQGIRRDEDTILNIDVKPGWKDGTKITFNGEGQQDSPHQKPGNLIFLLRIVPHPRFSRQDDHLIYTAKISLRDCFIGTTVEIDTLDGRKLRVDAPSIITPKTRRVIAREGMPCQKTTGRRGDLIVEFEIVFPT</sequence>
<dbReference type="RefSeq" id="XP_011132476.1">
    <property type="nucleotide sequence ID" value="XM_011134174.1"/>
</dbReference>
<dbReference type="SUPFAM" id="SSF46565">
    <property type="entry name" value="Chaperone J-domain"/>
    <property type="match status" value="1"/>
</dbReference>
<dbReference type="InterPro" id="IPR001623">
    <property type="entry name" value="DnaJ_domain"/>
</dbReference>
<comment type="caution">
    <text evidence="3">The sequence shown here is derived from an EMBL/GenBank/DDBJ whole genome shotgun (WGS) entry which is preliminary data.</text>
</comment>
<dbReference type="InterPro" id="IPR008971">
    <property type="entry name" value="HSP40/DnaJ_pept-bd"/>
</dbReference>
<dbReference type="FunFam" id="2.60.260.20:FF:000006">
    <property type="entry name" value="DnaJ subfamily B member 13"/>
    <property type="match status" value="1"/>
</dbReference>